<keyword evidence="3" id="KW-0813">Transport</keyword>
<dbReference type="Gene3D" id="1.25.10.10">
    <property type="entry name" value="Leucine-rich Repeat Variant"/>
    <property type="match status" value="1"/>
</dbReference>
<evidence type="ECO:0000313" key="10">
    <source>
        <dbReference type="EMBL" id="MBN3294775.1"/>
    </source>
</evidence>
<dbReference type="InterPro" id="IPR009028">
    <property type="entry name" value="Coatomer/calthrin_app_sub_C"/>
</dbReference>
<dbReference type="InterPro" id="IPR013041">
    <property type="entry name" value="Clathrin_app_Ig-like_sf"/>
</dbReference>
<dbReference type="Proteomes" id="UP001166052">
    <property type="component" value="Unassembled WGS sequence"/>
</dbReference>
<evidence type="ECO:0000259" key="9">
    <source>
        <dbReference type="SMART" id="SM00809"/>
    </source>
</evidence>
<dbReference type="Pfam" id="PF01602">
    <property type="entry name" value="Adaptin_N"/>
    <property type="match status" value="2"/>
</dbReference>
<reference evidence="10" key="1">
    <citation type="journal article" date="2021" name="Cell">
        <title>Tracing the genetic footprints of vertebrate landing in non-teleost ray-finned fishes.</title>
        <authorList>
            <person name="Bi X."/>
            <person name="Wang K."/>
            <person name="Yang L."/>
            <person name="Pan H."/>
            <person name="Jiang H."/>
            <person name="Wei Q."/>
            <person name="Fang M."/>
            <person name="Yu H."/>
            <person name="Zhu C."/>
            <person name="Cai Y."/>
            <person name="He Y."/>
            <person name="Gan X."/>
            <person name="Zeng H."/>
            <person name="Yu D."/>
            <person name="Zhu Y."/>
            <person name="Jiang H."/>
            <person name="Qiu Q."/>
            <person name="Yang H."/>
            <person name="Zhang Y.E."/>
            <person name="Wang W."/>
            <person name="Zhu M."/>
            <person name="He S."/>
            <person name="Zhang G."/>
        </authorList>
    </citation>
    <scope>NUCLEOTIDE SEQUENCE</scope>
    <source>
        <strain evidence="10">Bchr_001</strain>
    </source>
</reference>
<evidence type="ECO:0000256" key="1">
    <source>
        <dbReference type="ARBA" id="ARBA00004277"/>
    </source>
</evidence>
<dbReference type="Gene3D" id="2.60.40.1230">
    <property type="match status" value="2"/>
</dbReference>
<feature type="non-terminal residue" evidence="10">
    <location>
        <position position="1"/>
    </location>
</feature>
<feature type="non-terminal residue" evidence="10">
    <location>
        <position position="903"/>
    </location>
</feature>
<feature type="region of interest" description="Disordered" evidence="8">
    <location>
        <begin position="590"/>
        <end position="627"/>
    </location>
</feature>
<dbReference type="PIRSF" id="PIRSF037091">
    <property type="entry name" value="AP2_complex_alpha"/>
    <property type="match status" value="1"/>
</dbReference>
<evidence type="ECO:0000256" key="8">
    <source>
        <dbReference type="SAM" id="MobiDB-lite"/>
    </source>
</evidence>
<dbReference type="InterPro" id="IPR011989">
    <property type="entry name" value="ARM-like"/>
</dbReference>
<dbReference type="Pfam" id="PF02296">
    <property type="entry name" value="Alpha_adaptin_C"/>
    <property type="match status" value="1"/>
</dbReference>
<proteinExistence type="inferred from homology"/>
<feature type="region of interest" description="Disordered" evidence="8">
    <location>
        <begin position="662"/>
        <end position="689"/>
    </location>
</feature>
<accession>A0ABS2Z725</accession>
<comment type="caution">
    <text evidence="10">The sequence shown here is derived from an EMBL/GenBank/DDBJ whole genome shotgun (WGS) entry which is preliminary data.</text>
</comment>
<evidence type="ECO:0000256" key="5">
    <source>
        <dbReference type="ARBA" id="ARBA00022927"/>
    </source>
</evidence>
<dbReference type="InterPro" id="IPR008152">
    <property type="entry name" value="Clathrin_a/b/g-adaptin_app_Ig"/>
</dbReference>
<evidence type="ECO:0000313" key="11">
    <source>
        <dbReference type="Proteomes" id="UP001166052"/>
    </source>
</evidence>
<evidence type="ECO:0000256" key="3">
    <source>
        <dbReference type="ARBA" id="ARBA00022448"/>
    </source>
</evidence>
<dbReference type="Gene3D" id="3.30.310.10">
    <property type="entry name" value="TATA-Binding Protein"/>
    <property type="match status" value="1"/>
</dbReference>
<dbReference type="SUPFAM" id="SSF49348">
    <property type="entry name" value="Clathrin adaptor appendage domain"/>
    <property type="match status" value="1"/>
</dbReference>
<gene>
    <name evidence="10" type="primary">Ap2a1</name>
    <name evidence="10" type="ORF">GTO92_0019435</name>
</gene>
<sequence length="903" mass="99618">MPAVSKGDGMRGLAVFISDIRNCKSKEAEIKRINKELANIRSKFKGDKALDGYSKKKYVCKLLFIFLLGHDIDFGHMEAVNLLSSNKYTEKQIGYLFISVLVNSNSELIRLINNAIKNDLASRNPTFMCLALHCIANVGSREMAEAFAGEIPRILVAGDTMDSVKQSAALCLLRLYKTSPDLVHMGEWTSRVVHLLNDQHMIVSSASTDLQDYTYYFVPAPWLSVKLLRLLQCYPPPEDGAVKGRLVECLETILNKAQEPPKSKKVQHSNAKNAILFEAISLIIHYDSEPNLLVRACNQLGQFLQHRETNLRYLALESMCTLASSEFSHEAVKTHIETVINALKTERDVSVRQRAADLLYAMCDRSNAKQIVAEMLSYLETADYSIREEIVLKVAILAEKYAVDYSWYVDTILNLIRIAGDYVSEEVWYRVIQIVINRDDVQGYAAKTVFEALQAPACHENMVKVGGYILGEFGNLIAGDPRSSPLVQFNLLHSKFHLCSVPTRALLLSAYIKFINLFPETKSTIQEVLRSDSQIRNSDVELQQRAVEYLKLSSIASTDVLATVLEEMPPFPERESSILAKLKKKKGPGAVSVSELEDGKKEAGSEINGGGGAESAAAASNASTPSPSADLLGLRSGAAGIGSATGAGSLLVDVFSESGTAATASSGTDENFLSSTPSSALGSEDPAPALPESDELLHKFVCKNNGVLFENHLLQIGIKSEYRQNLGMSYFVSDLALLNIQTKPVEPLVEGGAQVQQVLNIECLSDFTEAPLLNIRFRYGGTLQNITLKLPITINKFFQPTEMASQDFFQRWKQLSQPQQEAQKIFKATHPMDSEVLKGKLLGLGTALLENVDPNPENFVCAGVIQTKALQVGCLLRLEPNAQAQITSRAGRVRFDLVYRHFF</sequence>
<feature type="compositionally biased region" description="Low complexity" evidence="8">
    <location>
        <begin position="614"/>
        <end position="627"/>
    </location>
</feature>
<keyword evidence="4" id="KW-0254">Endocytosis</keyword>
<dbReference type="InterPro" id="IPR002553">
    <property type="entry name" value="Clathrin/coatomer_adapt-like_N"/>
</dbReference>
<feature type="domain" description="Clathrin adaptor alpha/beta/gamma-adaptin appendage Ig-like subdomain" evidence="9">
    <location>
        <begin position="698"/>
        <end position="791"/>
    </location>
</feature>
<dbReference type="InterPro" id="IPR012295">
    <property type="entry name" value="TBP_dom_sf"/>
</dbReference>
<dbReference type="SMART" id="SM00809">
    <property type="entry name" value="Alpha_adaptinC2"/>
    <property type="match status" value="1"/>
</dbReference>
<organism evidence="10 11">
    <name type="scientific">Polypterus senegalus</name>
    <name type="common">Senegal bichir</name>
    <dbReference type="NCBI Taxonomy" id="55291"/>
    <lineage>
        <taxon>Eukaryota</taxon>
        <taxon>Metazoa</taxon>
        <taxon>Chordata</taxon>
        <taxon>Craniata</taxon>
        <taxon>Vertebrata</taxon>
        <taxon>Euteleostomi</taxon>
        <taxon>Actinopterygii</taxon>
        <taxon>Polypteriformes</taxon>
        <taxon>Polypteridae</taxon>
        <taxon>Polypterus</taxon>
    </lineage>
</organism>
<dbReference type="SUPFAM" id="SSF48371">
    <property type="entry name" value="ARM repeat"/>
    <property type="match status" value="1"/>
</dbReference>
<dbReference type="PANTHER" id="PTHR22780">
    <property type="entry name" value="ADAPTIN, ALPHA/GAMMA/EPSILON"/>
    <property type="match status" value="1"/>
</dbReference>
<name>A0ABS2Z725_POLSE</name>
<protein>
    <submittedName>
        <fullName evidence="10">AP2A1 protein</fullName>
    </submittedName>
</protein>
<keyword evidence="5" id="KW-0653">Protein transport</keyword>
<dbReference type="InterPro" id="IPR050840">
    <property type="entry name" value="Adaptor_Complx_Large_Subunit"/>
</dbReference>
<comment type="similarity">
    <text evidence="2">Belongs to the adaptor complexes large subunit family.</text>
</comment>
<dbReference type="InterPro" id="IPR016024">
    <property type="entry name" value="ARM-type_fold"/>
</dbReference>
<keyword evidence="6" id="KW-0472">Membrane</keyword>
<evidence type="ECO:0000256" key="4">
    <source>
        <dbReference type="ARBA" id="ARBA00022583"/>
    </source>
</evidence>
<dbReference type="InterPro" id="IPR017104">
    <property type="entry name" value="AP2_complex_asu"/>
</dbReference>
<comment type="subcellular location">
    <subcellularLocation>
        <location evidence="1">Membrane</location>
        <location evidence="1">Coated pit</location>
        <topology evidence="1">Peripheral membrane protein</topology>
        <orientation evidence="1">Cytoplasmic side</orientation>
    </subcellularLocation>
</comment>
<evidence type="ECO:0000256" key="6">
    <source>
        <dbReference type="ARBA" id="ARBA00023136"/>
    </source>
</evidence>
<evidence type="ECO:0000256" key="2">
    <source>
        <dbReference type="ARBA" id="ARBA00006613"/>
    </source>
</evidence>
<dbReference type="SUPFAM" id="SSF55711">
    <property type="entry name" value="Subdomain of clathrin and coatomer appendage domain"/>
    <property type="match status" value="1"/>
</dbReference>
<evidence type="ECO:0000256" key="7">
    <source>
        <dbReference type="ARBA" id="ARBA00023176"/>
    </source>
</evidence>
<dbReference type="EMBL" id="JAAWVN010027889">
    <property type="protein sequence ID" value="MBN3294775.1"/>
    <property type="molecule type" value="Genomic_DNA"/>
</dbReference>
<keyword evidence="7" id="KW-0168">Coated pit</keyword>
<keyword evidence="11" id="KW-1185">Reference proteome</keyword>
<dbReference type="InterPro" id="IPR003164">
    <property type="entry name" value="Clathrin_a-adaptin_app_sub_C"/>
</dbReference>
<feature type="compositionally biased region" description="Polar residues" evidence="8">
    <location>
        <begin position="669"/>
        <end position="681"/>
    </location>
</feature>